<evidence type="ECO:0000313" key="1">
    <source>
        <dbReference type="EMBL" id="CBY21221.1"/>
    </source>
</evidence>
<name>E4WVR8_OIKDI</name>
<sequence>MTMIPYQGKLLILGGSYIKPFNTLAPPSPPSNEFIIFDDKTNVPMKIDTETQAKLFAGSYGVVRFPPGNFGEWNAWNECSVSCGGGMISRERPCYSKLVKLVGDARIGLRYIYYHRIIHIGAFDLFRVHKNRSAQRYCNRVL</sequence>
<dbReference type="OrthoDB" id="5989160at2759"/>
<keyword evidence="2" id="KW-1185">Reference proteome</keyword>
<dbReference type="Proteomes" id="UP000001307">
    <property type="component" value="Unassembled WGS sequence"/>
</dbReference>
<dbReference type="AlphaFoldDB" id="E4WVR8"/>
<reference evidence="1" key="1">
    <citation type="journal article" date="2010" name="Science">
        <title>Plasticity of animal genome architecture unmasked by rapid evolution of a pelagic tunicate.</title>
        <authorList>
            <person name="Denoeud F."/>
            <person name="Henriet S."/>
            <person name="Mungpakdee S."/>
            <person name="Aury J.M."/>
            <person name="Da Silva C."/>
            <person name="Brinkmann H."/>
            <person name="Mikhaleva J."/>
            <person name="Olsen L.C."/>
            <person name="Jubin C."/>
            <person name="Canestro C."/>
            <person name="Bouquet J.M."/>
            <person name="Danks G."/>
            <person name="Poulain J."/>
            <person name="Campsteijn C."/>
            <person name="Adamski M."/>
            <person name="Cross I."/>
            <person name="Yadetie F."/>
            <person name="Muffato M."/>
            <person name="Louis A."/>
            <person name="Butcher S."/>
            <person name="Tsagkogeorga G."/>
            <person name="Konrad A."/>
            <person name="Singh S."/>
            <person name="Jensen M.F."/>
            <person name="Cong E.H."/>
            <person name="Eikeseth-Otteraa H."/>
            <person name="Noel B."/>
            <person name="Anthouard V."/>
            <person name="Porcel B.M."/>
            <person name="Kachouri-Lafond R."/>
            <person name="Nishino A."/>
            <person name="Ugolini M."/>
            <person name="Chourrout P."/>
            <person name="Nishida H."/>
            <person name="Aasland R."/>
            <person name="Huzurbazar S."/>
            <person name="Westhof E."/>
            <person name="Delsuc F."/>
            <person name="Lehrach H."/>
            <person name="Reinhardt R."/>
            <person name="Weissenbach J."/>
            <person name="Roy S.W."/>
            <person name="Artiguenave F."/>
            <person name="Postlethwait J.H."/>
            <person name="Manak J.R."/>
            <person name="Thompson E.M."/>
            <person name="Jaillon O."/>
            <person name="Du Pasquier L."/>
            <person name="Boudinot P."/>
            <person name="Liberles D.A."/>
            <person name="Volff J.N."/>
            <person name="Philippe H."/>
            <person name="Lenhard B."/>
            <person name="Roest Crollius H."/>
            <person name="Wincker P."/>
            <person name="Chourrout D."/>
        </authorList>
    </citation>
    <scope>NUCLEOTIDE SEQUENCE [LARGE SCALE GENOMIC DNA]</scope>
</reference>
<dbReference type="InterPro" id="IPR036383">
    <property type="entry name" value="TSP1_rpt_sf"/>
</dbReference>
<dbReference type="Gene3D" id="2.20.100.10">
    <property type="entry name" value="Thrombospondin type-1 (TSP1) repeat"/>
    <property type="match status" value="1"/>
</dbReference>
<protein>
    <recommendedName>
        <fullName evidence="3">ADAMTS/ADAMTS-like Spacer 1 domain-containing protein</fullName>
    </recommendedName>
</protein>
<proteinExistence type="predicted"/>
<dbReference type="InterPro" id="IPR000884">
    <property type="entry name" value="TSP1_rpt"/>
</dbReference>
<evidence type="ECO:0008006" key="3">
    <source>
        <dbReference type="Google" id="ProtNLM"/>
    </source>
</evidence>
<dbReference type="Pfam" id="PF00090">
    <property type="entry name" value="TSP_1"/>
    <property type="match status" value="1"/>
</dbReference>
<accession>E4WVR8</accession>
<dbReference type="SUPFAM" id="SSF82895">
    <property type="entry name" value="TSP-1 type 1 repeat"/>
    <property type="match status" value="1"/>
</dbReference>
<gene>
    <name evidence="1" type="ORF">GSOID_T00008976001</name>
</gene>
<dbReference type="PROSITE" id="PS50092">
    <property type="entry name" value="TSP1"/>
    <property type="match status" value="1"/>
</dbReference>
<dbReference type="EMBL" id="FN653017">
    <property type="protein sequence ID" value="CBY21221.1"/>
    <property type="molecule type" value="Genomic_DNA"/>
</dbReference>
<dbReference type="InParanoid" id="E4WVR8"/>
<organism evidence="1">
    <name type="scientific">Oikopleura dioica</name>
    <name type="common">Tunicate</name>
    <dbReference type="NCBI Taxonomy" id="34765"/>
    <lineage>
        <taxon>Eukaryota</taxon>
        <taxon>Metazoa</taxon>
        <taxon>Chordata</taxon>
        <taxon>Tunicata</taxon>
        <taxon>Appendicularia</taxon>
        <taxon>Copelata</taxon>
        <taxon>Oikopleuridae</taxon>
        <taxon>Oikopleura</taxon>
    </lineage>
</organism>
<evidence type="ECO:0000313" key="2">
    <source>
        <dbReference type="Proteomes" id="UP000001307"/>
    </source>
</evidence>